<evidence type="ECO:0000313" key="2">
    <source>
        <dbReference type="Proteomes" id="UP000256708"/>
    </source>
</evidence>
<sequence>MQNIDELTQALYQSISFKKGARPDLQRLRALFYEGGRLANCNGDLPQEFSVQQFIDVVEGQMETGNLIFFQEREIASRTEIFGKIAHRFSTYEAFLEENQAKPVATGINSIQFIQVEGRWYVYSMVWNDQAEGRMIPAKYFES</sequence>
<comment type="caution">
    <text evidence="1">The sequence shown here is derived from an EMBL/GenBank/DDBJ whole genome shotgun (WGS) entry which is preliminary data.</text>
</comment>
<protein>
    <recommendedName>
        <fullName evidence="3">Nuclear transport factor 2 family protein</fullName>
    </recommendedName>
</protein>
<evidence type="ECO:0008006" key="3">
    <source>
        <dbReference type="Google" id="ProtNLM"/>
    </source>
</evidence>
<dbReference type="Proteomes" id="UP000256708">
    <property type="component" value="Unassembled WGS sequence"/>
</dbReference>
<dbReference type="EMBL" id="QRGR01000034">
    <property type="protein sequence ID" value="RDV12568.1"/>
    <property type="molecule type" value="Genomic_DNA"/>
</dbReference>
<dbReference type="OrthoDB" id="5379939at2"/>
<proteinExistence type="predicted"/>
<accession>A0A3D8L595</accession>
<dbReference type="RefSeq" id="WP_115567874.1">
    <property type="nucleotide sequence ID" value="NZ_QRGR01000034.1"/>
</dbReference>
<evidence type="ECO:0000313" key="1">
    <source>
        <dbReference type="EMBL" id="RDV12568.1"/>
    </source>
</evidence>
<dbReference type="AlphaFoldDB" id="A0A3D8L595"/>
<organism evidence="1 2">
    <name type="scientific">Pontibacter diazotrophicus</name>
    <dbReference type="NCBI Taxonomy" id="1400979"/>
    <lineage>
        <taxon>Bacteria</taxon>
        <taxon>Pseudomonadati</taxon>
        <taxon>Bacteroidota</taxon>
        <taxon>Cytophagia</taxon>
        <taxon>Cytophagales</taxon>
        <taxon>Hymenobacteraceae</taxon>
        <taxon>Pontibacter</taxon>
    </lineage>
</organism>
<name>A0A3D8L595_9BACT</name>
<reference evidence="2" key="1">
    <citation type="submission" date="2018-08" db="EMBL/GenBank/DDBJ databases">
        <authorList>
            <person name="Liu Z.-W."/>
            <person name="Du Z.-J."/>
        </authorList>
    </citation>
    <scope>NUCLEOTIDE SEQUENCE [LARGE SCALE GENOMIC DNA]</scope>
    <source>
        <strain evidence="2">H4X</strain>
    </source>
</reference>
<dbReference type="Gene3D" id="3.10.450.50">
    <property type="match status" value="1"/>
</dbReference>
<keyword evidence="2" id="KW-1185">Reference proteome</keyword>
<gene>
    <name evidence="1" type="ORF">DXT99_22655</name>
</gene>